<dbReference type="InterPro" id="IPR045351">
    <property type="entry name" value="DUF6531"/>
</dbReference>
<dbReference type="SUPFAM" id="SSF69304">
    <property type="entry name" value="Tricorn protease N-terminal domain"/>
    <property type="match status" value="1"/>
</dbReference>
<keyword evidence="2" id="KW-0472">Membrane</keyword>
<feature type="region of interest" description="Disordered" evidence="1">
    <location>
        <begin position="146"/>
        <end position="175"/>
    </location>
</feature>
<dbReference type="EMBL" id="LT629804">
    <property type="protein sequence ID" value="SDU78551.1"/>
    <property type="molecule type" value="Genomic_DNA"/>
</dbReference>
<keyword evidence="5" id="KW-1185">Reference proteome</keyword>
<dbReference type="InterPro" id="IPR006530">
    <property type="entry name" value="YD"/>
</dbReference>
<sequence>MSKLHGAEEDVWGPSQEAVCAGLRTQCLNSINAFADAMSRIDSVGEQANVDFRGVFAQQFVNNLSVQRTDSTNIRAMLYSLVSSINRAAEVAKEEQARREKARAWEKEHAEWENAREDWWGPDFVYRWSWSEPVIDFQQEPFDAPNISVDAPRSGRDNPVLGSSAGTAPVSSARPGDLDSWVVACRGVCDDLSAAVQRFENAYNDFEAGWTWKEESESTIAGMADFISSMRRHIDANMNDADWISLVAAAFREADGSGGVVTLSDAALAAVLQNSRITREHVVLGPLAFVGMVPTTGYSDDPVNTVTGNFVEPEVDLGFAGVSSSLVFSRMFNSVLSALQRTDKSVDVGVCGVGWWSVVDQRLIVGDTEIVWVRDDGRRIVFPVVSGSDQWRALRESFWVQSGSVRELELLGVPAEVRVDDVWVVNDNQGNRWVFDVAGLLVAYGSGFVDSVWVYRDGDGRVSRCENHWGRWFECEYCEDRLAVVRDSGGQRIEYIYDGLRRLVEVCLPHGSRSYAWDGRDFIVSVSDVSGVVECVNTFDDDGRVLSQVSPHGRTTRFSYLPGGVTAVSDEDGSRSNTWIGDGLGRTVGVIDCDGNRQSMSYDKYGNLVQVRDREGNATIHLYDERSRVVRDVLPAGGRVDYEWDGFDRLTLLVNGDGSTLAYEYADDDVRYPCRIIDGCGGVTRLSWRQGLIEYVIDPMGVRIDFGYDVHGDLVSITNAVGDKVYLERDDAGRVTKVSTALGYVTEYRYDDRGLLVSRRDPDGAMWRFEYDGSGRLSVVDDPYHAKIHYSYNDAGDVDSYTDALGRTVRREFDDLGNLSVLVLPDGAGYSFVHDGLSRLTSIVDPVGGSWSYTYSKNGFLVGVEDPTGVKNTVRHGLKQSVAYDSRGRVDGVIEFDEYGRPVKSSDPFGGASIVTYDALGRPVELLDGDGGLTVMTRDLAGRVTQVVSPEGRHTTYTYDECGRLSSVDEPGSGLTRFGYDADSRVVERVNAVGEKATYSYDGLGRLTRAWVPGIGQIVRKYDKCGRVTYSSDIKTGIRKFAYDAAGQLVSVTNGVGGKTRYSYDERGRLIRVCDPSGTVSERSYDAAGNIVGVKDQLGRVTSWGYDQAGRVLSQVDPDGRRRSVEYDNNGDLVACYGDGRLLSRVERDRDNHRLVVSDWTDKNQTKPVEHVLEYDRQGRLVSQTRHVAHGGSSQVSVQSRWAYNKDGQRICYTTEDGHQVGYSYDEHGRLEGVDHSVLGKVRFGYDNAGRVVSCDCADENHTWAYVDGFISHHYHGQSTSITRDAFGRITSIRNEHGSYTYTYNDAGWLVKVRQLDGNSTTYEYDCAGRIININHANTPDGHSESTRFTYNQASELTRVSTTRDGHATEWGYTYSGQGQRLTRVASNGKTHEYVWDERGWLQTIVERDGHGHTTRTDVHVNSLGFLDRVGDTDIEWDYGRPVYNLVGVDHQPFFSITGGIDLGIPTNTGSWRESVNIRLDNPYQITHHHLPSLPDGIGVGSGSLHIGGLAWLGARVYDPTTYGFLTHDPLPPLPGVVWEANPYNYAANNPLSLSDPLGLKPVTDQELAAYNNNRSTSLWHKVQQNGLSWENVVGGLAIGVGVGLMFTGVGLPVAGVLLGAGVQVVAEKTLSGSVDWLGVGIGVLAGLGAGAALGWFGKGLTKIKRVGKLVKGAKDGLNALSGAGGRVARFGVSFVGDTVEDGASSVLEYGLNGLVGRENDQGFGGTIKDGMFNPRNMLMRGVGSGIKARGRAYYGDLYGVSPFQFGQKGYDNIDDYLGSETFGYDPRTSIENPDKIFAIGEKYVETGEVRMMNFDKAVDGKEIATYEYQAGPTSPVRSRDVHIIGLPWEK</sequence>
<name>A0A1H2LD94_9ACTO</name>
<dbReference type="RefSeq" id="WP_091279550.1">
    <property type="nucleotide sequence ID" value="NZ_LT629804.1"/>
</dbReference>
<dbReference type="InterPro" id="IPR022385">
    <property type="entry name" value="Rhs_assc_core"/>
</dbReference>
<dbReference type="GeneID" id="65344264"/>
<dbReference type="OrthoDB" id="3246112at2"/>
<dbReference type="InterPro" id="IPR050708">
    <property type="entry name" value="T6SS_VgrG/RHS"/>
</dbReference>
<dbReference type="Gene3D" id="2.180.10.10">
    <property type="entry name" value="RHS repeat-associated core"/>
    <property type="match status" value="5"/>
</dbReference>
<dbReference type="InterPro" id="IPR031325">
    <property type="entry name" value="RHS_repeat"/>
</dbReference>
<evidence type="ECO:0000313" key="4">
    <source>
        <dbReference type="EMBL" id="SDU78551.1"/>
    </source>
</evidence>
<dbReference type="NCBIfam" id="TIGR01643">
    <property type="entry name" value="YD_repeat_2x"/>
    <property type="match status" value="10"/>
</dbReference>
<evidence type="ECO:0000313" key="5">
    <source>
        <dbReference type="Proteomes" id="UP000214355"/>
    </source>
</evidence>
<dbReference type="PANTHER" id="PTHR32305:SF15">
    <property type="entry name" value="PROTEIN RHSA-RELATED"/>
    <property type="match status" value="1"/>
</dbReference>
<feature type="transmembrane region" description="Helical" evidence="2">
    <location>
        <begin position="1635"/>
        <end position="1657"/>
    </location>
</feature>
<feature type="transmembrane region" description="Helical" evidence="2">
    <location>
        <begin position="1593"/>
        <end position="1623"/>
    </location>
</feature>
<keyword evidence="2" id="KW-0812">Transmembrane</keyword>
<dbReference type="Pfam" id="PF20148">
    <property type="entry name" value="DUF6531"/>
    <property type="match status" value="1"/>
</dbReference>
<evidence type="ECO:0000256" key="1">
    <source>
        <dbReference type="SAM" id="MobiDB-lite"/>
    </source>
</evidence>
<feature type="domain" description="DUF6531" evidence="3">
    <location>
        <begin position="301"/>
        <end position="382"/>
    </location>
</feature>
<dbReference type="PANTHER" id="PTHR32305">
    <property type="match status" value="1"/>
</dbReference>
<dbReference type="Proteomes" id="UP000214355">
    <property type="component" value="Chromosome I"/>
</dbReference>
<protein>
    <submittedName>
        <fullName evidence="4">RHS repeat-associated core domain-containing protein</fullName>
    </submittedName>
</protein>
<dbReference type="NCBIfam" id="TIGR03696">
    <property type="entry name" value="Rhs_assc_core"/>
    <property type="match status" value="1"/>
</dbReference>
<evidence type="ECO:0000259" key="3">
    <source>
        <dbReference type="Pfam" id="PF20148"/>
    </source>
</evidence>
<accession>A0A1H2LD94</accession>
<gene>
    <name evidence="4" type="ORF">SAMN04489737_0518</name>
</gene>
<proteinExistence type="predicted"/>
<reference evidence="5" key="1">
    <citation type="submission" date="2016-10" db="EMBL/GenBank/DDBJ databases">
        <authorList>
            <person name="Varghese N."/>
            <person name="Submissions S."/>
        </authorList>
    </citation>
    <scope>NUCLEOTIDE SEQUENCE [LARGE SCALE GENOMIC DNA]</scope>
    <source>
        <strain evidence="5">DSM 10002</strain>
    </source>
</reference>
<evidence type="ECO:0000256" key="2">
    <source>
        <dbReference type="SAM" id="Phobius"/>
    </source>
</evidence>
<dbReference type="STRING" id="131112.SAMN04489737_0518"/>
<organism evidence="4 5">
    <name type="scientific">Arcanobacterium phocae</name>
    <dbReference type="NCBI Taxonomy" id="131112"/>
    <lineage>
        <taxon>Bacteria</taxon>
        <taxon>Bacillati</taxon>
        <taxon>Actinomycetota</taxon>
        <taxon>Actinomycetes</taxon>
        <taxon>Actinomycetales</taxon>
        <taxon>Actinomycetaceae</taxon>
        <taxon>Arcanobacterium</taxon>
    </lineage>
</organism>
<keyword evidence="2" id="KW-1133">Transmembrane helix</keyword>
<dbReference type="Pfam" id="PF05593">
    <property type="entry name" value="RHS_repeat"/>
    <property type="match status" value="7"/>
</dbReference>